<dbReference type="EMBL" id="PJQM01006127">
    <property type="protein sequence ID" value="RCH80200.1"/>
    <property type="molecule type" value="Genomic_DNA"/>
</dbReference>
<keyword evidence="3" id="KW-0805">Transcription regulation</keyword>
<dbReference type="PANTHER" id="PTHR11834:SF0">
    <property type="entry name" value="PROTEIN SCALLOPED"/>
    <property type="match status" value="1"/>
</dbReference>
<evidence type="ECO:0000256" key="6">
    <source>
        <dbReference type="ARBA" id="ARBA00023242"/>
    </source>
</evidence>
<dbReference type="Gene3D" id="6.10.20.40">
    <property type="entry name" value="TEA/ATTS domain"/>
    <property type="match status" value="1"/>
</dbReference>
<keyword evidence="10" id="KW-1185">Reference proteome</keyword>
<dbReference type="Proteomes" id="UP000253551">
    <property type="component" value="Unassembled WGS sequence"/>
</dbReference>
<proteinExistence type="inferred from homology"/>
<evidence type="ECO:0000313" key="9">
    <source>
        <dbReference type="EMBL" id="RCH80200.1"/>
    </source>
</evidence>
<comment type="caution">
    <text evidence="9">The sequence shown here is derived from an EMBL/GenBank/DDBJ whole genome shotgun (WGS) entry which is preliminary data.</text>
</comment>
<dbReference type="Pfam" id="PF17725">
    <property type="entry name" value="YBD"/>
    <property type="match status" value="1"/>
</dbReference>
<dbReference type="InterPro" id="IPR000818">
    <property type="entry name" value="TEA/ATTS_dom"/>
</dbReference>
<dbReference type="GO" id="GO:0000981">
    <property type="term" value="F:DNA-binding transcription factor activity, RNA polymerase II-specific"/>
    <property type="evidence" value="ECO:0007669"/>
    <property type="project" value="TreeGrafter"/>
</dbReference>
<protein>
    <recommendedName>
        <fullName evidence="8">TEA domain-containing protein</fullName>
    </recommendedName>
</protein>
<reference evidence="9 10" key="1">
    <citation type="journal article" date="2018" name="G3 (Bethesda)">
        <title>Phylogenetic and Phylogenomic Definition of Rhizopus Species.</title>
        <authorList>
            <person name="Gryganskyi A.P."/>
            <person name="Golan J."/>
            <person name="Dolatabadi S."/>
            <person name="Mondo S."/>
            <person name="Robb S."/>
            <person name="Idnurm A."/>
            <person name="Muszewska A."/>
            <person name="Steczkiewicz K."/>
            <person name="Masonjones S."/>
            <person name="Liao H.L."/>
            <person name="Gajdeczka M.T."/>
            <person name="Anike F."/>
            <person name="Vuek A."/>
            <person name="Anishchenko I.M."/>
            <person name="Voigt K."/>
            <person name="de Hoog G.S."/>
            <person name="Smith M.E."/>
            <person name="Heitman J."/>
            <person name="Vilgalys R."/>
            <person name="Stajich J.E."/>
        </authorList>
    </citation>
    <scope>NUCLEOTIDE SEQUENCE [LARGE SCALE GENOMIC DNA]</scope>
    <source>
        <strain evidence="9 10">LSU 92-RS-03</strain>
    </source>
</reference>
<feature type="domain" description="TEA" evidence="8">
    <location>
        <begin position="1"/>
        <end position="61"/>
    </location>
</feature>
<dbReference type="Pfam" id="PF01285">
    <property type="entry name" value="TEA"/>
    <property type="match status" value="1"/>
</dbReference>
<evidence type="ECO:0000256" key="5">
    <source>
        <dbReference type="ARBA" id="ARBA00023163"/>
    </source>
</evidence>
<name>A0A367IR76_RHIST</name>
<dbReference type="GO" id="GO:0005667">
    <property type="term" value="C:transcription regulator complex"/>
    <property type="evidence" value="ECO:0007669"/>
    <property type="project" value="TreeGrafter"/>
</dbReference>
<dbReference type="PROSITE" id="PS51088">
    <property type="entry name" value="TEA_2"/>
    <property type="match status" value="1"/>
</dbReference>
<evidence type="ECO:0000256" key="1">
    <source>
        <dbReference type="ARBA" id="ARBA00004123"/>
    </source>
</evidence>
<dbReference type="PRINTS" id="PR00065">
    <property type="entry name" value="TEADOMAIN"/>
</dbReference>
<dbReference type="GO" id="GO:0005634">
    <property type="term" value="C:nucleus"/>
    <property type="evidence" value="ECO:0007669"/>
    <property type="project" value="UniProtKB-SubCell"/>
</dbReference>
<dbReference type="STRING" id="4846.A0A367IR76"/>
<evidence type="ECO:0000256" key="3">
    <source>
        <dbReference type="ARBA" id="ARBA00023015"/>
    </source>
</evidence>
<dbReference type="SMART" id="SM00426">
    <property type="entry name" value="TEA"/>
    <property type="match status" value="1"/>
</dbReference>
<dbReference type="InterPro" id="IPR050937">
    <property type="entry name" value="TEC1_TEAD_TF"/>
</dbReference>
<keyword evidence="5" id="KW-0804">Transcription</keyword>
<dbReference type="InterPro" id="IPR038096">
    <property type="entry name" value="TEA/ATTS_sf"/>
</dbReference>
<evidence type="ECO:0000256" key="2">
    <source>
        <dbReference type="ARBA" id="ARBA00008421"/>
    </source>
</evidence>
<accession>A0A367IR76</accession>
<gene>
    <name evidence="9" type="ORF">CU098_001545</name>
</gene>
<organism evidence="9 10">
    <name type="scientific">Rhizopus stolonifer</name>
    <name type="common">Rhizopus nigricans</name>
    <dbReference type="NCBI Taxonomy" id="4846"/>
    <lineage>
        <taxon>Eukaryota</taxon>
        <taxon>Fungi</taxon>
        <taxon>Fungi incertae sedis</taxon>
        <taxon>Mucoromycota</taxon>
        <taxon>Mucoromycotina</taxon>
        <taxon>Mucoromycetes</taxon>
        <taxon>Mucorales</taxon>
        <taxon>Mucorineae</taxon>
        <taxon>Rhizopodaceae</taxon>
        <taxon>Rhizopus</taxon>
    </lineage>
</organism>
<evidence type="ECO:0000256" key="7">
    <source>
        <dbReference type="PROSITE-ProRule" id="PRU00505"/>
    </source>
</evidence>
<keyword evidence="6" id="KW-0539">Nucleus</keyword>
<evidence type="ECO:0000256" key="4">
    <source>
        <dbReference type="ARBA" id="ARBA00023125"/>
    </source>
</evidence>
<evidence type="ECO:0000259" key="8">
    <source>
        <dbReference type="PROSITE" id="PS51088"/>
    </source>
</evidence>
<feature type="non-terminal residue" evidence="9">
    <location>
        <position position="1"/>
    </location>
</feature>
<dbReference type="GO" id="GO:0000978">
    <property type="term" value="F:RNA polymerase II cis-regulatory region sequence-specific DNA binding"/>
    <property type="evidence" value="ECO:0007669"/>
    <property type="project" value="TreeGrafter"/>
</dbReference>
<comment type="subcellular location">
    <subcellularLocation>
        <location evidence="1">Nucleus</location>
    </subcellularLocation>
</comment>
<keyword evidence="4" id="KW-0238">DNA-binding</keyword>
<dbReference type="PANTHER" id="PTHR11834">
    <property type="entry name" value="TRANSCRIPTIONAL ENHANCER FACTOR TEF RELATED"/>
    <property type="match status" value="1"/>
</dbReference>
<sequence>FILSALETIPKLGRRKILVNGKPCGRNELISDFIYRKTGKIRTRKQVSSHIQVLKNTRKSDFHFMRLLTDTIEATEEGGNLNNLAPCAQQAVINNTNLKTFKSIESFSSDDSSINSCSSSPTDYMLDMIQGDSTQQHAFSMLKDFYDPFQQHAFGDLLNFDPLLSGMDPFFGSLTAINQQQTVSTSNLILPVKQESSEEKATSILTTRDFAFWPSYMCLYLEYALPCDPCRPMTYNLAQMPQCSPSTLSTISLDAISKEKCPPLATLSPDTVALLAKVKLDLGLDISDFTFNNTSFFETNERKTIECTTTIYSFGNVVLESKESQQALWVNEGKYMYNFVFVNQFFDAFMKGIRSLQSWEEIDIAINNLCIVQSFEDIEIKIGSKTEASPALIISYEFERGAATIEMSAIGNAIINEKFNQGLEFIGDLLK</sequence>
<dbReference type="OrthoDB" id="10006572at2759"/>
<comment type="similarity">
    <text evidence="2">Belongs to the TEC1 family.</text>
</comment>
<feature type="DNA-binding region" description="TEA" evidence="7">
    <location>
        <begin position="1"/>
        <end position="61"/>
    </location>
</feature>
<dbReference type="Gene3D" id="2.70.50.80">
    <property type="match status" value="1"/>
</dbReference>
<dbReference type="InterPro" id="IPR041086">
    <property type="entry name" value="YBD"/>
</dbReference>
<evidence type="ECO:0000313" key="10">
    <source>
        <dbReference type="Proteomes" id="UP000253551"/>
    </source>
</evidence>
<dbReference type="AlphaFoldDB" id="A0A367IR76"/>